<feature type="compositionally biased region" description="Basic and acidic residues" evidence="1">
    <location>
        <begin position="240"/>
        <end position="265"/>
    </location>
</feature>
<feature type="compositionally biased region" description="Acidic residues" evidence="1">
    <location>
        <begin position="266"/>
        <end position="280"/>
    </location>
</feature>
<reference evidence="2 3" key="1">
    <citation type="submission" date="2019-06" db="EMBL/GenBank/DDBJ databases">
        <title>Draft genome sequence of the filamentous fungus Phialemoniopsis curvata isolated from diesel fuel.</title>
        <authorList>
            <person name="Varaljay V.A."/>
            <person name="Lyon W.J."/>
            <person name="Crouch A.L."/>
            <person name="Drake C.E."/>
            <person name="Hollomon J.M."/>
            <person name="Nadeau L.J."/>
            <person name="Nunn H.S."/>
            <person name="Stevenson B.S."/>
            <person name="Bojanowski C.L."/>
            <person name="Crookes-Goodson W.J."/>
        </authorList>
    </citation>
    <scope>NUCLEOTIDE SEQUENCE [LARGE SCALE GENOMIC DNA]</scope>
    <source>
        <strain evidence="2 3">D216</strain>
    </source>
</reference>
<feature type="compositionally biased region" description="Acidic residues" evidence="1">
    <location>
        <begin position="199"/>
        <end position="222"/>
    </location>
</feature>
<feature type="compositionally biased region" description="Polar residues" evidence="1">
    <location>
        <begin position="122"/>
        <end position="131"/>
    </location>
</feature>
<feature type="region of interest" description="Disordered" evidence="1">
    <location>
        <begin position="17"/>
        <end position="90"/>
    </location>
</feature>
<evidence type="ECO:0000256" key="1">
    <source>
        <dbReference type="SAM" id="MobiDB-lite"/>
    </source>
</evidence>
<dbReference type="EMBL" id="SKBQ01000044">
    <property type="protein sequence ID" value="TPX12007.1"/>
    <property type="molecule type" value="Genomic_DNA"/>
</dbReference>
<accession>A0A507AWZ8</accession>
<dbReference type="GeneID" id="41974757"/>
<feature type="compositionally biased region" description="Low complexity" evidence="1">
    <location>
        <begin position="281"/>
        <end position="290"/>
    </location>
</feature>
<feature type="compositionally biased region" description="Acidic residues" evidence="1">
    <location>
        <begin position="40"/>
        <end position="61"/>
    </location>
</feature>
<gene>
    <name evidence="2" type="ORF">E0L32_007310</name>
</gene>
<comment type="caution">
    <text evidence="2">The sequence shown here is derived from an EMBL/GenBank/DDBJ whole genome shotgun (WGS) entry which is preliminary data.</text>
</comment>
<proteinExistence type="predicted"/>
<keyword evidence="3" id="KW-1185">Reference proteome</keyword>
<feature type="region of interest" description="Disordered" evidence="1">
    <location>
        <begin position="104"/>
        <end position="308"/>
    </location>
</feature>
<feature type="compositionally biased region" description="Acidic residues" evidence="1">
    <location>
        <begin position="70"/>
        <end position="80"/>
    </location>
</feature>
<dbReference type="AlphaFoldDB" id="A0A507AWZ8"/>
<dbReference type="RefSeq" id="XP_030993718.1">
    <property type="nucleotide sequence ID" value="XM_031142040.1"/>
</dbReference>
<evidence type="ECO:0000313" key="3">
    <source>
        <dbReference type="Proteomes" id="UP000319257"/>
    </source>
</evidence>
<feature type="compositionally biased region" description="Acidic residues" evidence="1">
    <location>
        <begin position="172"/>
        <end position="192"/>
    </location>
</feature>
<dbReference type="InParanoid" id="A0A507AWZ8"/>
<name>A0A507AWZ8_9PEZI</name>
<organism evidence="2 3">
    <name type="scientific">Thyridium curvatum</name>
    <dbReference type="NCBI Taxonomy" id="1093900"/>
    <lineage>
        <taxon>Eukaryota</taxon>
        <taxon>Fungi</taxon>
        <taxon>Dikarya</taxon>
        <taxon>Ascomycota</taxon>
        <taxon>Pezizomycotina</taxon>
        <taxon>Sordariomycetes</taxon>
        <taxon>Sordariomycetidae</taxon>
        <taxon>Thyridiales</taxon>
        <taxon>Thyridiaceae</taxon>
        <taxon>Thyridium</taxon>
    </lineage>
</organism>
<protein>
    <submittedName>
        <fullName evidence="2">Uncharacterized protein</fullName>
    </submittedName>
</protein>
<sequence length="391" mass="44402">MWPFNTKTSFVMIAGLQTVPPLPPVQDRASLSSESVAEEREGEEGPDAGAEDTPACDESEEYAFVKVGGDDDGDDADADADAPVYDFNDPAPAYRTYRYYRMDWSSESLTAPPTPELVGRSKSCTDGSETAASRVDDDDEQLPDPMVPLPSSARHCPLHCPLHCSSPSSDDGNSDNGDDEQEGSQDGEEQWQDESQQWQDEDQQCQEQEQWDENTESGEEEGLVVVTEDHPDFWGYSDLIQERDYRERMRQREEQREQEEQRQREEQEEEQQNNVEEEEQQQQQQQQQERPALSAQARQAVADMRDALADDKDSGYSAFAAQLSDDEVLIEAAVVLRTALWPSREEAREAYRMRACEARERTAWLRYMEAVEEYKAQLWEAKAAVAKPCQA</sequence>
<dbReference type="Proteomes" id="UP000319257">
    <property type="component" value="Unassembled WGS sequence"/>
</dbReference>
<evidence type="ECO:0000313" key="2">
    <source>
        <dbReference type="EMBL" id="TPX12007.1"/>
    </source>
</evidence>